<organism evidence="2 3">
    <name type="scientific">Nonomuraea roseoviolacea subsp. carminata</name>
    <dbReference type="NCBI Taxonomy" id="160689"/>
    <lineage>
        <taxon>Bacteria</taxon>
        <taxon>Bacillati</taxon>
        <taxon>Actinomycetota</taxon>
        <taxon>Actinomycetes</taxon>
        <taxon>Streptosporangiales</taxon>
        <taxon>Streptosporangiaceae</taxon>
        <taxon>Nonomuraea</taxon>
    </lineage>
</organism>
<accession>A0ABT1K6V8</accession>
<evidence type="ECO:0000256" key="1">
    <source>
        <dbReference type="SAM" id="Coils"/>
    </source>
</evidence>
<keyword evidence="1" id="KW-0175">Coiled coil</keyword>
<comment type="caution">
    <text evidence="2">The sequence shown here is derived from an EMBL/GenBank/DDBJ whole genome shotgun (WGS) entry which is preliminary data.</text>
</comment>
<reference evidence="2 3" key="1">
    <citation type="submission" date="2022-06" db="EMBL/GenBank/DDBJ databases">
        <title>Sequencing the genomes of 1000 actinobacteria strains.</title>
        <authorList>
            <person name="Klenk H.-P."/>
        </authorList>
    </citation>
    <scope>NUCLEOTIDE SEQUENCE [LARGE SCALE GENOMIC DNA]</scope>
    <source>
        <strain evidence="2 3">DSM 44170</strain>
    </source>
</reference>
<name>A0ABT1K6V8_9ACTN</name>
<evidence type="ECO:0000313" key="2">
    <source>
        <dbReference type="EMBL" id="MCP2349738.1"/>
    </source>
</evidence>
<protein>
    <submittedName>
        <fullName evidence="2">Uncharacterized protein</fullName>
    </submittedName>
</protein>
<keyword evidence="3" id="KW-1185">Reference proteome</keyword>
<gene>
    <name evidence="2" type="ORF">HD595_005860</name>
</gene>
<dbReference type="RefSeq" id="WP_253774542.1">
    <property type="nucleotide sequence ID" value="NZ_BAAAVE010000021.1"/>
</dbReference>
<sequence length="114" mass="12539">MTAREELITVYDVFSACAFPKATVAEELDDLFFEVLLLDPFVAAKGLRTLDGNMTAADFAALEDADRDLRILREGLESAQREHSEERDAIAGLIAYVQLMRGVTGAALLMKQDS</sequence>
<dbReference type="Proteomes" id="UP001320766">
    <property type="component" value="Unassembled WGS sequence"/>
</dbReference>
<dbReference type="EMBL" id="JAMZEC010000001">
    <property type="protein sequence ID" value="MCP2349738.1"/>
    <property type="molecule type" value="Genomic_DNA"/>
</dbReference>
<feature type="coiled-coil region" evidence="1">
    <location>
        <begin position="62"/>
        <end position="89"/>
    </location>
</feature>
<evidence type="ECO:0000313" key="3">
    <source>
        <dbReference type="Proteomes" id="UP001320766"/>
    </source>
</evidence>
<proteinExistence type="predicted"/>